<dbReference type="Proteomes" id="UP000184462">
    <property type="component" value="Unassembled WGS sequence"/>
</dbReference>
<evidence type="ECO:0000313" key="3">
    <source>
        <dbReference type="Proteomes" id="UP000184462"/>
    </source>
</evidence>
<accession>A0A1M4Y582</accession>
<dbReference type="EMBL" id="FQTW01000014">
    <property type="protein sequence ID" value="SHF00977.1"/>
    <property type="molecule type" value="Genomic_DNA"/>
</dbReference>
<sequence>MRKNGFLIAIVVLIAFTSLSYCQTIDEAIGFEDNVDDEPAATINTYIYSAILAGVFIGVRCHNK</sequence>
<keyword evidence="1" id="KW-0812">Transmembrane</keyword>
<keyword evidence="1" id="KW-1133">Transmembrane helix</keyword>
<organism evidence="2 3">
    <name type="scientific">Psychroflexus salarius</name>
    <dbReference type="NCBI Taxonomy" id="1155689"/>
    <lineage>
        <taxon>Bacteria</taxon>
        <taxon>Pseudomonadati</taxon>
        <taxon>Bacteroidota</taxon>
        <taxon>Flavobacteriia</taxon>
        <taxon>Flavobacteriales</taxon>
        <taxon>Flavobacteriaceae</taxon>
        <taxon>Psychroflexus</taxon>
    </lineage>
</organism>
<evidence type="ECO:0000313" key="2">
    <source>
        <dbReference type="EMBL" id="SHF00977.1"/>
    </source>
</evidence>
<gene>
    <name evidence="2" type="ORF">SAMN05444278_1142</name>
</gene>
<protein>
    <submittedName>
        <fullName evidence="2">Uncharacterized protein</fullName>
    </submittedName>
</protein>
<evidence type="ECO:0000256" key="1">
    <source>
        <dbReference type="SAM" id="Phobius"/>
    </source>
</evidence>
<dbReference type="OrthoDB" id="1375681at2"/>
<keyword evidence="1" id="KW-0472">Membrane</keyword>
<proteinExistence type="predicted"/>
<keyword evidence="3" id="KW-1185">Reference proteome</keyword>
<feature type="transmembrane region" description="Helical" evidence="1">
    <location>
        <begin position="46"/>
        <end position="63"/>
    </location>
</feature>
<dbReference type="STRING" id="1155689.SAMN05444278_1142"/>
<name>A0A1M4Y582_9FLAO</name>
<dbReference type="RefSeq" id="WP_073193714.1">
    <property type="nucleotide sequence ID" value="NZ_FQTW01000014.1"/>
</dbReference>
<dbReference type="AlphaFoldDB" id="A0A1M4Y582"/>
<reference evidence="2 3" key="1">
    <citation type="submission" date="2016-11" db="EMBL/GenBank/DDBJ databases">
        <authorList>
            <person name="Jaros S."/>
            <person name="Januszkiewicz K."/>
            <person name="Wedrychowicz H."/>
        </authorList>
    </citation>
    <scope>NUCLEOTIDE SEQUENCE [LARGE SCALE GENOMIC DNA]</scope>
    <source>
        <strain evidence="2 3">DSM 25661</strain>
    </source>
</reference>